<dbReference type="GO" id="GO:0001000">
    <property type="term" value="F:bacterial-type RNA polymerase core enzyme binding"/>
    <property type="evidence" value="ECO:0007669"/>
    <property type="project" value="UniProtKB-UniRule"/>
</dbReference>
<keyword evidence="1" id="KW-0804">Transcription</keyword>
<comment type="function">
    <text evidence="1">Binds to RNA polymerase (RNAP), stimulating transcription from principal, but not alternative sigma factor promoters.</text>
</comment>
<dbReference type="EMBL" id="FMIA01000002">
    <property type="protein sequence ID" value="SCL56168.1"/>
    <property type="molecule type" value="Genomic_DNA"/>
</dbReference>
<feature type="region of interest" description="Disordered" evidence="2">
    <location>
        <begin position="1"/>
        <end position="34"/>
    </location>
</feature>
<evidence type="ECO:0000313" key="4">
    <source>
        <dbReference type="Proteomes" id="UP000198937"/>
    </source>
</evidence>
<dbReference type="STRING" id="683228.GA0070617_3160"/>
<comment type="caution">
    <text evidence="1">Lacks conserved residue(s) required for the propagation of feature annotation.</text>
</comment>
<reference evidence="3 4" key="1">
    <citation type="submission" date="2016-06" db="EMBL/GenBank/DDBJ databases">
        <authorList>
            <person name="Kjaerup R.B."/>
            <person name="Dalgaard T.S."/>
            <person name="Juul-Madsen H.R."/>
        </authorList>
    </citation>
    <scope>NUCLEOTIDE SEQUENCE [LARGE SCALE GENOMIC DNA]</scope>
    <source>
        <strain evidence="3 4">DSM 45577</strain>
    </source>
</reference>
<dbReference type="InterPro" id="IPR038638">
    <property type="entry name" value="RbpA_sf"/>
</dbReference>
<dbReference type="GO" id="GO:0045893">
    <property type="term" value="P:positive regulation of DNA-templated transcription"/>
    <property type="evidence" value="ECO:0007669"/>
    <property type="project" value="UniProtKB-UniRule"/>
</dbReference>
<keyword evidence="1" id="KW-0805">Transcription regulation</keyword>
<evidence type="ECO:0000256" key="1">
    <source>
        <dbReference type="HAMAP-Rule" id="MF_01483"/>
    </source>
</evidence>
<sequence length="148" mass="16705">MGPRDTTTITVGGNGPTTTHRYTEKSSTTNEGKSIMGERMLRGSRLGAVSYESDRNTELAPRQTREYLCAKGHQFEVPFAVDAEVPVTWECKFDGSVARLVDGNEPEQKKAKPPRTHWDMLLERRSVAELEDILAERLQEVRTRRGRA</sequence>
<keyword evidence="4" id="KW-1185">Reference proteome</keyword>
<comment type="subunit">
    <text evidence="1">Forms a complex with the RNAP catalytic core and with free principal sigma factors.</text>
</comment>
<comment type="similarity">
    <text evidence="1">Belongs to the RNA polymerase-binding protein RbpA family.</text>
</comment>
<organism evidence="3 4">
    <name type="scientific">Micromonospora yangpuensis</name>
    <dbReference type="NCBI Taxonomy" id="683228"/>
    <lineage>
        <taxon>Bacteria</taxon>
        <taxon>Bacillati</taxon>
        <taxon>Actinomycetota</taxon>
        <taxon>Actinomycetes</taxon>
        <taxon>Micromonosporales</taxon>
        <taxon>Micromonosporaceae</taxon>
        <taxon>Micromonospora</taxon>
    </lineage>
</organism>
<name>A0A1C6UQ92_9ACTN</name>
<feature type="compositionally biased region" description="Polar residues" evidence="2">
    <location>
        <begin position="1"/>
        <end position="32"/>
    </location>
</feature>
<protein>
    <recommendedName>
        <fullName evidence="1">RNA polymerase-binding protein RbpA</fullName>
    </recommendedName>
</protein>
<dbReference type="AlphaFoldDB" id="A0A1C6UQ92"/>
<evidence type="ECO:0000256" key="2">
    <source>
        <dbReference type="SAM" id="MobiDB-lite"/>
    </source>
</evidence>
<dbReference type="Proteomes" id="UP000198937">
    <property type="component" value="Unassembled WGS sequence"/>
</dbReference>
<dbReference type="HAMAP" id="MF_01483">
    <property type="entry name" value="RbpA"/>
    <property type="match status" value="1"/>
</dbReference>
<accession>A0A1C6UQ92</accession>
<dbReference type="InterPro" id="IPR025182">
    <property type="entry name" value="RNApol-bd_RbpA"/>
</dbReference>
<dbReference type="Pfam" id="PF13397">
    <property type="entry name" value="RbpA"/>
    <property type="match status" value="1"/>
</dbReference>
<gene>
    <name evidence="1" type="primary">rbpA</name>
    <name evidence="3" type="ORF">GA0070617_3160</name>
</gene>
<proteinExistence type="inferred from homology"/>
<dbReference type="Gene3D" id="2.20.28.270">
    <property type="entry name" value="RNA polymerase-binding protein A"/>
    <property type="match status" value="1"/>
</dbReference>
<evidence type="ECO:0000313" key="3">
    <source>
        <dbReference type="EMBL" id="SCL56168.1"/>
    </source>
</evidence>